<proteinExistence type="predicted"/>
<dbReference type="EMBL" id="LIRB01000111">
    <property type="protein sequence ID" value="KWX79466.1"/>
    <property type="molecule type" value="Genomic_DNA"/>
</dbReference>
<comment type="caution">
    <text evidence="1">The sequence shown here is derived from an EMBL/GenBank/DDBJ whole genome shotgun (WGS) entry which is preliminary data.</text>
</comment>
<dbReference type="Proteomes" id="UP000070475">
    <property type="component" value="Unassembled WGS sequence"/>
</dbReference>
<keyword evidence="2" id="KW-1185">Reference proteome</keyword>
<protein>
    <submittedName>
        <fullName evidence="1">Uncharacterized protein</fullName>
    </submittedName>
</protein>
<dbReference type="PATRIC" id="fig|483937.3.peg.4135"/>
<evidence type="ECO:0000313" key="1">
    <source>
        <dbReference type="EMBL" id="KWX79466.1"/>
    </source>
</evidence>
<accession>A0A132U7V7</accession>
<sequence>MLYELEKKDYSLLEPMLISGFQFPEVSAVIDSINSGWIVTNDPKQPASALMWAEGLGGFFLLGLCGKLKRVFVYTGNETTGV</sequence>
<evidence type="ECO:0000313" key="2">
    <source>
        <dbReference type="Proteomes" id="UP000070475"/>
    </source>
</evidence>
<dbReference type="RefSeq" id="WP_060859845.1">
    <property type="nucleotide sequence ID" value="NZ_LIRB01000111.1"/>
</dbReference>
<organism evidence="1 2">
    <name type="scientific">Paenibacillus riograndensis</name>
    <dbReference type="NCBI Taxonomy" id="483937"/>
    <lineage>
        <taxon>Bacteria</taxon>
        <taxon>Bacillati</taxon>
        <taxon>Bacillota</taxon>
        <taxon>Bacilli</taxon>
        <taxon>Bacillales</taxon>
        <taxon>Paenibacillaceae</taxon>
        <taxon>Paenibacillus</taxon>
        <taxon>Paenibacillus sonchi group</taxon>
    </lineage>
</organism>
<dbReference type="AlphaFoldDB" id="A0A132U7V7"/>
<gene>
    <name evidence="1" type="ORF">AMQ84_07045</name>
</gene>
<reference evidence="1 2" key="1">
    <citation type="submission" date="2015-08" db="EMBL/GenBank/DDBJ databases">
        <title>Genomes of Paenibacillus riograndensis.</title>
        <authorList>
            <person name="Sant'Anna F.H."/>
            <person name="Souza R."/>
            <person name="Ambrosini A."/>
            <person name="Bach E."/>
            <person name="Fernandes G."/>
            <person name="Balsanelli E."/>
            <person name="Baura V.A."/>
            <person name="Pedrosa F.O."/>
            <person name="Souza E.M."/>
            <person name="Passaglia L."/>
        </authorList>
    </citation>
    <scope>NUCLEOTIDE SEQUENCE [LARGE SCALE GENOMIC DNA]</scope>
    <source>
        <strain evidence="1 2">CAS34</strain>
    </source>
</reference>
<dbReference type="OrthoDB" id="2773476at2"/>
<name>A0A132U7V7_9BACL</name>